<dbReference type="InterPro" id="IPR011611">
    <property type="entry name" value="PfkB_dom"/>
</dbReference>
<dbReference type="InterPro" id="IPR029056">
    <property type="entry name" value="Ribokinase-like"/>
</dbReference>
<feature type="domain" description="Carbohydrate kinase PfkB" evidence="10">
    <location>
        <begin position="17"/>
        <end position="319"/>
    </location>
</feature>
<name>A0AAP2DNN1_9BACT</name>
<comment type="pathway">
    <text evidence="9">Nucleotide-sugar biosynthesis; ADP-L-glycero-beta-D-manno-heptose biosynthesis; ADP-L-glycero-beta-D-manno-heptose from D-glycero-beta-D-manno-heptose 7-phosphate: step 3/4.</text>
</comment>
<evidence type="ECO:0000256" key="4">
    <source>
        <dbReference type="ARBA" id="ARBA00022777"/>
    </source>
</evidence>
<feature type="region of interest" description="Ribokinase" evidence="9">
    <location>
        <begin position="1"/>
        <end position="329"/>
    </location>
</feature>
<accession>A0AAP2DNN1</accession>
<keyword evidence="4 9" id="KW-0418">Kinase</keyword>
<evidence type="ECO:0000256" key="7">
    <source>
        <dbReference type="ARBA" id="ARBA00023277"/>
    </source>
</evidence>
<evidence type="ECO:0000256" key="1">
    <source>
        <dbReference type="ARBA" id="ARBA00022679"/>
    </source>
</evidence>
<dbReference type="EC" id="2.7.1.167" evidence="9"/>
<dbReference type="EC" id="2.7.7.70" evidence="9"/>
<dbReference type="InterPro" id="IPR014729">
    <property type="entry name" value="Rossmann-like_a/b/a_fold"/>
</dbReference>
<feature type="region of interest" description="Cytidylyltransferase" evidence="9">
    <location>
        <begin position="356"/>
        <end position="501"/>
    </location>
</feature>
<evidence type="ECO:0000313" key="12">
    <source>
        <dbReference type="EMBL" id="MBT1698533.1"/>
    </source>
</evidence>
<evidence type="ECO:0000256" key="5">
    <source>
        <dbReference type="ARBA" id="ARBA00022840"/>
    </source>
</evidence>
<dbReference type="RefSeq" id="WP_254164814.1">
    <property type="nucleotide sequence ID" value="NZ_JAHESF010000015.1"/>
</dbReference>
<dbReference type="NCBIfam" id="TIGR00125">
    <property type="entry name" value="cyt_tran_rel"/>
    <property type="match status" value="1"/>
</dbReference>
<dbReference type="SUPFAM" id="SSF52374">
    <property type="entry name" value="Nucleotidylyl transferase"/>
    <property type="match status" value="1"/>
</dbReference>
<gene>
    <name evidence="12" type="primary">rfaE2</name>
    <name evidence="9" type="synonym">hldE</name>
    <name evidence="12" type="ORF">KK083_16700</name>
</gene>
<dbReference type="Gene3D" id="3.40.1190.20">
    <property type="match status" value="1"/>
</dbReference>
<evidence type="ECO:0000256" key="2">
    <source>
        <dbReference type="ARBA" id="ARBA00022695"/>
    </source>
</evidence>
<protein>
    <recommendedName>
        <fullName evidence="9">Bifunctional protein HldE</fullName>
    </recommendedName>
    <domain>
        <recommendedName>
            <fullName evidence="9">D-beta-D-heptose 7-phosphate kinase</fullName>
            <ecNumber evidence="9">2.7.1.167</ecNumber>
        </recommendedName>
        <alternativeName>
            <fullName evidence="9">D-beta-D-heptose 7-phosphotransferase</fullName>
        </alternativeName>
        <alternativeName>
            <fullName evidence="9">D-glycero-beta-D-manno-heptose-7-phosphate kinase</fullName>
        </alternativeName>
    </domain>
    <domain>
        <recommendedName>
            <fullName evidence="9">D-beta-D-heptose 1-phosphate adenylyltransferase</fullName>
            <ecNumber evidence="9">2.7.7.70</ecNumber>
        </recommendedName>
        <alternativeName>
            <fullName evidence="9">D-glycero-beta-D-manno-heptose 1-phosphate adenylyltransferase</fullName>
        </alternativeName>
    </domain>
</protein>
<evidence type="ECO:0000256" key="9">
    <source>
        <dbReference type="HAMAP-Rule" id="MF_01603"/>
    </source>
</evidence>
<dbReference type="PANTHER" id="PTHR46969">
    <property type="entry name" value="BIFUNCTIONAL PROTEIN HLDE"/>
    <property type="match status" value="1"/>
</dbReference>
<dbReference type="InterPro" id="IPR004821">
    <property type="entry name" value="Cyt_trans-like"/>
</dbReference>
<organism evidence="12 13">
    <name type="scientific">Chryseosolibacter histidini</name>
    <dbReference type="NCBI Taxonomy" id="2782349"/>
    <lineage>
        <taxon>Bacteria</taxon>
        <taxon>Pseudomonadati</taxon>
        <taxon>Bacteroidota</taxon>
        <taxon>Cytophagia</taxon>
        <taxon>Cytophagales</taxon>
        <taxon>Chryseotaleaceae</taxon>
        <taxon>Chryseosolibacter</taxon>
    </lineage>
</organism>
<comment type="pathway">
    <text evidence="9">Nucleotide-sugar biosynthesis; ADP-L-glycero-beta-D-manno-heptose biosynthesis; ADP-L-glycero-beta-D-manno-heptose from D-glycero-beta-D-manno-heptose 7-phosphate: step 1/4.</text>
</comment>
<dbReference type="Proteomes" id="UP001319200">
    <property type="component" value="Unassembled WGS sequence"/>
</dbReference>
<dbReference type="Gene3D" id="3.40.50.620">
    <property type="entry name" value="HUPs"/>
    <property type="match status" value="1"/>
</dbReference>
<keyword evidence="7 9" id="KW-0119">Carbohydrate metabolism</keyword>
<sequence length="501" mass="53973">MHDNSTYHDLIDRFHQKHVLVIGDLILDVYLKGASTRLSPEAPVAIVDVAEKIPLLGGSANTVCNLRTLGASVTYCTVTGNDAEGDTALRLLNNIGVQARTIIRHPNRDTVVKTRVVAGSHVITRFDCGTQTPIDHGTVLQLIAHIESNFHQYDAVIISDYDKGVITAPLLEAINRLREQHPVFLAVDSKRLPFFASLQPDLIKPNYDEAVKLLDLESRSTARVEQLMAEGERLTAKTQAKLIAATLDHDGSLFFENGESVYHAHAPAVASPQVAGAGDTFLSAITLAYASGGDIPHSAEIASAAAAIAVSKESTSSCAAAELKNWFYGKAKFIHSLADLGSLCENYRAQGKRIVFTNGCFDILHSGHVTYLHCARELGDVLVVGINTDESIKRLKGESRPINALADRIQVLSGLSTIDHIIPFGDAHDDTPVPVIKVVRPNVFVKGGDYTKDKLPEAAAVEENGGEIVFIPQIPDQSTTAIIRRISTTTASAPTLTMANS</sequence>
<keyword evidence="1 9" id="KW-0808">Transferase</keyword>
<comment type="similarity">
    <text evidence="9">In the N-terminal section; belongs to the carbohydrate kinase PfkB family.</text>
</comment>
<dbReference type="AlphaFoldDB" id="A0AAP2DNN1"/>
<dbReference type="Pfam" id="PF01467">
    <property type="entry name" value="CTP_transf_like"/>
    <property type="match status" value="1"/>
</dbReference>
<dbReference type="GO" id="GO:0005829">
    <property type="term" value="C:cytosol"/>
    <property type="evidence" value="ECO:0007669"/>
    <property type="project" value="TreeGrafter"/>
</dbReference>
<comment type="subunit">
    <text evidence="9">Homodimer.</text>
</comment>
<comment type="catalytic activity">
    <reaction evidence="9">
        <text>D-glycero-beta-D-manno-heptose 7-phosphate + ATP = D-glycero-beta-D-manno-heptose 1,7-bisphosphate + ADP + H(+)</text>
        <dbReference type="Rhea" id="RHEA:27473"/>
        <dbReference type="ChEBI" id="CHEBI:15378"/>
        <dbReference type="ChEBI" id="CHEBI:30616"/>
        <dbReference type="ChEBI" id="CHEBI:60204"/>
        <dbReference type="ChEBI" id="CHEBI:60208"/>
        <dbReference type="ChEBI" id="CHEBI:456216"/>
        <dbReference type="EC" id="2.7.1.167"/>
    </reaction>
</comment>
<comment type="similarity">
    <text evidence="9">In the C-terminal section; belongs to the cytidylyltransferase family.</text>
</comment>
<dbReference type="Pfam" id="PF00294">
    <property type="entry name" value="PfkB"/>
    <property type="match status" value="1"/>
</dbReference>
<dbReference type="GO" id="GO:0033785">
    <property type="term" value="F:heptose 7-phosphate kinase activity"/>
    <property type="evidence" value="ECO:0007669"/>
    <property type="project" value="UniProtKB-UniRule"/>
</dbReference>
<evidence type="ECO:0000256" key="3">
    <source>
        <dbReference type="ARBA" id="ARBA00022741"/>
    </source>
</evidence>
<dbReference type="NCBIfam" id="TIGR02199">
    <property type="entry name" value="rfaE_dom_II"/>
    <property type="match status" value="1"/>
</dbReference>
<keyword evidence="5 9" id="KW-0067">ATP-binding</keyword>
<evidence type="ECO:0000256" key="6">
    <source>
        <dbReference type="ARBA" id="ARBA00023268"/>
    </source>
</evidence>
<dbReference type="InterPro" id="IPR023030">
    <property type="entry name" value="Bifunc_HldE"/>
</dbReference>
<dbReference type="EMBL" id="JAHESF010000015">
    <property type="protein sequence ID" value="MBT1698533.1"/>
    <property type="molecule type" value="Genomic_DNA"/>
</dbReference>
<comment type="function">
    <text evidence="9">Catalyzes the ADP transfer from ATP to D-glycero-beta-D-manno-heptose 1-phosphate, yielding ADP-D-glycero-beta-D-manno-heptose.</text>
</comment>
<evidence type="ECO:0000256" key="8">
    <source>
        <dbReference type="ARBA" id="ARBA00047428"/>
    </source>
</evidence>
<keyword evidence="2 9" id="KW-0548">Nucleotidyltransferase</keyword>
<reference evidence="12 13" key="1">
    <citation type="submission" date="2021-05" db="EMBL/GenBank/DDBJ databases">
        <title>A Polyphasic approach of four new species of the genus Ohtaekwangia: Ohtaekwangia histidinii sp. nov., Ohtaekwangia cretensis sp. nov., Ohtaekwangia indiensis sp. nov., Ohtaekwangia reichenbachii sp. nov. from diverse environment.</title>
        <authorList>
            <person name="Octaviana S."/>
        </authorList>
    </citation>
    <scope>NUCLEOTIDE SEQUENCE [LARGE SCALE GENOMIC DNA]</scope>
    <source>
        <strain evidence="12 13">PWU4</strain>
    </source>
</reference>
<feature type="active site" evidence="9">
    <location>
        <position position="279"/>
    </location>
</feature>
<proteinExistence type="inferred from homology"/>
<keyword evidence="3 9" id="KW-0547">Nucleotide-binding</keyword>
<evidence type="ECO:0000313" key="13">
    <source>
        <dbReference type="Proteomes" id="UP001319200"/>
    </source>
</evidence>
<dbReference type="GO" id="GO:0005524">
    <property type="term" value="F:ATP binding"/>
    <property type="evidence" value="ECO:0007669"/>
    <property type="project" value="UniProtKB-UniRule"/>
</dbReference>
<feature type="domain" description="Cytidyltransferase-like" evidence="11">
    <location>
        <begin position="356"/>
        <end position="484"/>
    </location>
</feature>
<keyword evidence="13" id="KW-1185">Reference proteome</keyword>
<dbReference type="SUPFAM" id="SSF53613">
    <property type="entry name" value="Ribokinase-like"/>
    <property type="match status" value="1"/>
</dbReference>
<dbReference type="GO" id="GO:0016773">
    <property type="term" value="F:phosphotransferase activity, alcohol group as acceptor"/>
    <property type="evidence" value="ECO:0007669"/>
    <property type="project" value="InterPro"/>
</dbReference>
<evidence type="ECO:0000259" key="11">
    <source>
        <dbReference type="Pfam" id="PF01467"/>
    </source>
</evidence>
<keyword evidence="6 9" id="KW-0511">Multifunctional enzyme</keyword>
<dbReference type="PANTHER" id="PTHR46969:SF1">
    <property type="entry name" value="BIFUNCTIONAL PROTEIN HLDE"/>
    <property type="match status" value="1"/>
</dbReference>
<comment type="function">
    <text evidence="9">Catalyzes the phosphorylation of D-glycero-D-manno-heptose 7-phosphate at the C-1 position to selectively form D-glycero-beta-D-manno-heptose-1,7-bisphosphate.</text>
</comment>
<comment type="catalytic activity">
    <reaction evidence="8 9">
        <text>D-glycero-beta-D-manno-heptose 1-phosphate + ATP + H(+) = ADP-D-glycero-beta-D-manno-heptose + diphosphate</text>
        <dbReference type="Rhea" id="RHEA:27465"/>
        <dbReference type="ChEBI" id="CHEBI:15378"/>
        <dbReference type="ChEBI" id="CHEBI:30616"/>
        <dbReference type="ChEBI" id="CHEBI:33019"/>
        <dbReference type="ChEBI" id="CHEBI:59967"/>
        <dbReference type="ChEBI" id="CHEBI:61593"/>
        <dbReference type="EC" id="2.7.7.70"/>
    </reaction>
</comment>
<dbReference type="InterPro" id="IPR011914">
    <property type="entry name" value="RfaE_dom_II"/>
</dbReference>
<dbReference type="HAMAP" id="MF_01603">
    <property type="entry name" value="HldE"/>
    <property type="match status" value="1"/>
</dbReference>
<feature type="binding site" evidence="9">
    <location>
        <begin position="206"/>
        <end position="209"/>
    </location>
    <ligand>
        <name>ATP</name>
        <dbReference type="ChEBI" id="CHEBI:30616"/>
    </ligand>
</feature>
<dbReference type="GO" id="GO:0033786">
    <property type="term" value="F:heptose-1-phosphate adenylyltransferase activity"/>
    <property type="evidence" value="ECO:0007669"/>
    <property type="project" value="UniProtKB-UniRule"/>
</dbReference>
<comment type="caution">
    <text evidence="12">The sequence shown here is derived from an EMBL/GenBank/DDBJ whole genome shotgun (WGS) entry which is preliminary data.</text>
</comment>
<evidence type="ECO:0000259" key="10">
    <source>
        <dbReference type="Pfam" id="PF00294"/>
    </source>
</evidence>